<feature type="domain" description="AB hydrolase-1" evidence="1">
    <location>
        <begin position="34"/>
        <end position="137"/>
    </location>
</feature>
<name>A0AB33K5F8_9ACTN</name>
<dbReference type="InterPro" id="IPR050266">
    <property type="entry name" value="AB_hydrolase_sf"/>
</dbReference>
<dbReference type="PANTHER" id="PTHR43798">
    <property type="entry name" value="MONOACYLGLYCEROL LIPASE"/>
    <property type="match status" value="1"/>
</dbReference>
<dbReference type="Gene3D" id="3.40.50.1820">
    <property type="entry name" value="alpha/beta hydrolase"/>
    <property type="match status" value="2"/>
</dbReference>
<sequence length="241" mass="25706">MSPVAYGPGMVDRLLVDVGGARLACQVSGPSDAPPLVLLHALTVDGADWDGVAPAFAVGRRVYAVDLRGHGRSERPGQYSLELMRDDVLGLLDAVGVERADVIGHSMGGVVAYLFAEEYPERVDRLILEDVPAPHPRRPSLSIRPAGTLPFDWEMVLAVRSQLDTPDPAWLERLGAITAETLVLAGGPRSWVSQEGVAELARRIPAGRAITIPAGHLIHRAEPRAFTEAVAGFLGLPDSPP</sequence>
<evidence type="ECO:0000313" key="2">
    <source>
        <dbReference type="EMBL" id="BFP47707.1"/>
    </source>
</evidence>
<dbReference type="GO" id="GO:0016020">
    <property type="term" value="C:membrane"/>
    <property type="evidence" value="ECO:0007669"/>
    <property type="project" value="TreeGrafter"/>
</dbReference>
<proteinExistence type="predicted"/>
<keyword evidence="2" id="KW-0378">Hydrolase</keyword>
<accession>A0AB33K5F8</accession>
<dbReference type="GO" id="GO:0016787">
    <property type="term" value="F:hydrolase activity"/>
    <property type="evidence" value="ECO:0007669"/>
    <property type="project" value="UniProtKB-KW"/>
</dbReference>
<evidence type="ECO:0000259" key="1">
    <source>
        <dbReference type="Pfam" id="PF00561"/>
    </source>
</evidence>
<dbReference type="Pfam" id="PF00561">
    <property type="entry name" value="Abhydrolase_1"/>
    <property type="match status" value="1"/>
</dbReference>
<dbReference type="PANTHER" id="PTHR43798:SF33">
    <property type="entry name" value="HYDROLASE, PUTATIVE (AFU_ORTHOLOGUE AFUA_2G14860)-RELATED"/>
    <property type="match status" value="1"/>
</dbReference>
<gene>
    <name evidence="2" type="ORF">KCMC57_40750</name>
</gene>
<dbReference type="EMBL" id="AP035881">
    <property type="protein sequence ID" value="BFP47707.1"/>
    <property type="molecule type" value="Genomic_DNA"/>
</dbReference>
<dbReference type="SUPFAM" id="SSF53474">
    <property type="entry name" value="alpha/beta-Hydrolases"/>
    <property type="match status" value="1"/>
</dbReference>
<dbReference type="PRINTS" id="PR00111">
    <property type="entry name" value="ABHYDROLASE"/>
</dbReference>
<organism evidence="2">
    <name type="scientific">Kitasatospora sp. CMC57</name>
    <dbReference type="NCBI Taxonomy" id="3231513"/>
    <lineage>
        <taxon>Bacteria</taxon>
        <taxon>Bacillati</taxon>
        <taxon>Actinomycetota</taxon>
        <taxon>Actinomycetes</taxon>
        <taxon>Kitasatosporales</taxon>
        <taxon>Streptomycetaceae</taxon>
        <taxon>Kitasatospora</taxon>
    </lineage>
</organism>
<protein>
    <submittedName>
        <fullName evidence="2">Alpha/beta hydrolase</fullName>
    </submittedName>
</protein>
<dbReference type="AlphaFoldDB" id="A0AB33K5F8"/>
<reference evidence="2" key="1">
    <citation type="submission" date="2024-07" db="EMBL/GenBank/DDBJ databases">
        <title>Complete genome sequences of cellulolytic bacteria, Kitasatospora sp. CMC57 and Streptomyces sp. CMC78, isolated from Japanese agricultural soil.</title>
        <authorList>
            <person name="Hashimoto T."/>
            <person name="Ito M."/>
            <person name="Iwamoto M."/>
            <person name="Fukahori D."/>
            <person name="Shoda T."/>
            <person name="Sakoda M."/>
            <person name="Morohoshi T."/>
            <person name="Mitsuboshi M."/>
            <person name="Nishizawa T."/>
        </authorList>
    </citation>
    <scope>NUCLEOTIDE SEQUENCE</scope>
    <source>
        <strain evidence="2">CMC57</strain>
    </source>
</reference>
<dbReference type="InterPro" id="IPR000073">
    <property type="entry name" value="AB_hydrolase_1"/>
</dbReference>
<dbReference type="InterPro" id="IPR029058">
    <property type="entry name" value="AB_hydrolase_fold"/>
</dbReference>